<reference evidence="3 4" key="1">
    <citation type="submission" date="2015-07" db="EMBL/GenBank/DDBJ databases">
        <title>Whole genome sequencing of Bosea vaviloviae isolated from cave pool.</title>
        <authorList>
            <person name="Tan N.E.H."/>
            <person name="Lee Y.P."/>
            <person name="Gan H.M."/>
            <person name="Barton H."/>
            <person name="Savka M.A."/>
        </authorList>
    </citation>
    <scope>NUCLEOTIDE SEQUENCE [LARGE SCALE GENOMIC DNA]</scope>
    <source>
        <strain evidence="3 4">SD260</strain>
    </source>
</reference>
<evidence type="ECO:0000256" key="1">
    <source>
        <dbReference type="SAM" id="Coils"/>
    </source>
</evidence>
<dbReference type="InterPro" id="IPR045510">
    <property type="entry name" value="DUF6481"/>
</dbReference>
<dbReference type="Proteomes" id="UP000037822">
    <property type="component" value="Unassembled WGS sequence"/>
</dbReference>
<dbReference type="EMBL" id="LGSZ01000047">
    <property type="protein sequence ID" value="KPH79948.1"/>
    <property type="molecule type" value="Genomic_DNA"/>
</dbReference>
<proteinExistence type="predicted"/>
<dbReference type="AlphaFoldDB" id="A0A0N1F3X0"/>
<sequence length="126" mass="14496">MKNPTDRSFTDRQANSAAAKKALLERFKARPGPDDPIMQQRRAEREAVAAARAEREAEKAAARAEQERLAEIERLRLEEEERIAEIAREVERKAEQARRDAERPRKVLLEAVQYMQMRSAGKGGRR</sequence>
<evidence type="ECO:0000313" key="4">
    <source>
        <dbReference type="Proteomes" id="UP000037822"/>
    </source>
</evidence>
<protein>
    <submittedName>
        <fullName evidence="3">Uncharacterized protein</fullName>
    </submittedName>
</protein>
<comment type="caution">
    <text evidence="3">The sequence shown here is derived from an EMBL/GenBank/DDBJ whole genome shotgun (WGS) entry which is preliminary data.</text>
</comment>
<accession>A0A0N1F3X0</accession>
<dbReference type="Pfam" id="PF20089">
    <property type="entry name" value="DUF6481"/>
    <property type="match status" value="1"/>
</dbReference>
<dbReference type="RefSeq" id="WP_054209952.1">
    <property type="nucleotide sequence ID" value="NZ_LGSZ01000047.1"/>
</dbReference>
<feature type="region of interest" description="Disordered" evidence="2">
    <location>
        <begin position="1"/>
        <end position="20"/>
    </location>
</feature>
<feature type="compositionally biased region" description="Basic and acidic residues" evidence="2">
    <location>
        <begin position="1"/>
        <end position="10"/>
    </location>
</feature>
<gene>
    <name evidence="3" type="ORF">AE618_15430</name>
</gene>
<keyword evidence="1" id="KW-0175">Coiled coil</keyword>
<evidence type="ECO:0000256" key="2">
    <source>
        <dbReference type="SAM" id="MobiDB-lite"/>
    </source>
</evidence>
<feature type="coiled-coil region" evidence="1">
    <location>
        <begin position="43"/>
        <end position="100"/>
    </location>
</feature>
<evidence type="ECO:0000313" key="3">
    <source>
        <dbReference type="EMBL" id="KPH79948.1"/>
    </source>
</evidence>
<keyword evidence="4" id="KW-1185">Reference proteome</keyword>
<organism evidence="3 4">
    <name type="scientific">Bosea vaviloviae</name>
    <dbReference type="NCBI Taxonomy" id="1526658"/>
    <lineage>
        <taxon>Bacteria</taxon>
        <taxon>Pseudomonadati</taxon>
        <taxon>Pseudomonadota</taxon>
        <taxon>Alphaproteobacteria</taxon>
        <taxon>Hyphomicrobiales</taxon>
        <taxon>Boseaceae</taxon>
        <taxon>Bosea</taxon>
    </lineage>
</organism>
<dbReference type="PATRIC" id="fig|1526658.3.peg.4459"/>
<name>A0A0N1F3X0_9HYPH</name>